<keyword evidence="1" id="KW-0472">Membrane</keyword>
<evidence type="ECO:0000256" key="1">
    <source>
        <dbReference type="SAM" id="Phobius"/>
    </source>
</evidence>
<comment type="caution">
    <text evidence="2">The sequence shown here is derived from an EMBL/GenBank/DDBJ whole genome shotgun (WGS) entry which is preliminary data.</text>
</comment>
<keyword evidence="3" id="KW-1185">Reference proteome</keyword>
<accession>A0A841Q980</accession>
<dbReference type="Proteomes" id="UP000581688">
    <property type="component" value="Unassembled WGS sequence"/>
</dbReference>
<dbReference type="EMBL" id="JACHGH010000012">
    <property type="protein sequence ID" value="MBB6454817.1"/>
    <property type="molecule type" value="Genomic_DNA"/>
</dbReference>
<keyword evidence="1" id="KW-0812">Transmembrane</keyword>
<name>A0A841Q980_9BACI</name>
<dbReference type="AlphaFoldDB" id="A0A841Q980"/>
<keyword evidence="1" id="KW-1133">Transmembrane helix</keyword>
<feature type="transmembrane region" description="Helical" evidence="1">
    <location>
        <begin position="26"/>
        <end position="46"/>
    </location>
</feature>
<reference evidence="2 3" key="1">
    <citation type="submission" date="2020-08" db="EMBL/GenBank/DDBJ databases">
        <title>Genomic Encyclopedia of Type Strains, Phase IV (KMG-IV): sequencing the most valuable type-strain genomes for metagenomic binning, comparative biology and taxonomic classification.</title>
        <authorList>
            <person name="Goeker M."/>
        </authorList>
    </citation>
    <scope>NUCLEOTIDE SEQUENCE [LARGE SCALE GENOMIC DNA]</scope>
    <source>
        <strain evidence="2 3">DSM 19612</strain>
    </source>
</reference>
<dbReference type="RefSeq" id="WP_174497350.1">
    <property type="nucleotide sequence ID" value="NZ_CADDWK010000014.1"/>
</dbReference>
<sequence>MIKLFSVGLFLGLTIGFIGGFFTDGLFHPDFFIVSLLICYVVLFALEIRKGKTTEKPESDDLPM</sequence>
<evidence type="ECO:0000313" key="3">
    <source>
        <dbReference type="Proteomes" id="UP000581688"/>
    </source>
</evidence>
<protein>
    <submittedName>
        <fullName evidence="2">Putative membrane protein</fullName>
    </submittedName>
</protein>
<gene>
    <name evidence="2" type="ORF">HNQ94_003306</name>
</gene>
<organism evidence="2 3">
    <name type="scientific">Salirhabdus euzebyi</name>
    <dbReference type="NCBI Taxonomy" id="394506"/>
    <lineage>
        <taxon>Bacteria</taxon>
        <taxon>Bacillati</taxon>
        <taxon>Bacillota</taxon>
        <taxon>Bacilli</taxon>
        <taxon>Bacillales</taxon>
        <taxon>Bacillaceae</taxon>
        <taxon>Salirhabdus</taxon>
    </lineage>
</organism>
<proteinExistence type="predicted"/>
<evidence type="ECO:0000313" key="2">
    <source>
        <dbReference type="EMBL" id="MBB6454817.1"/>
    </source>
</evidence>